<keyword evidence="2" id="KW-0472">Membrane</keyword>
<protein>
    <submittedName>
        <fullName evidence="3">Uncharacterized protein</fullName>
    </submittedName>
</protein>
<feature type="transmembrane region" description="Helical" evidence="2">
    <location>
        <begin position="12"/>
        <end position="33"/>
    </location>
</feature>
<evidence type="ECO:0000313" key="3">
    <source>
        <dbReference type="EMBL" id="KAG9242099.1"/>
    </source>
</evidence>
<gene>
    <name evidence="3" type="ORF">BJ878DRAFT_189105</name>
</gene>
<feature type="transmembrane region" description="Helical" evidence="2">
    <location>
        <begin position="266"/>
        <end position="287"/>
    </location>
</feature>
<feature type="transmembrane region" description="Helical" evidence="2">
    <location>
        <begin position="241"/>
        <end position="259"/>
    </location>
</feature>
<name>A0A9P8CCM1_9HELO</name>
<dbReference type="EMBL" id="MU254113">
    <property type="protein sequence ID" value="KAG9242099.1"/>
    <property type="molecule type" value="Genomic_DNA"/>
</dbReference>
<evidence type="ECO:0000256" key="2">
    <source>
        <dbReference type="SAM" id="Phobius"/>
    </source>
</evidence>
<dbReference type="Proteomes" id="UP000887226">
    <property type="component" value="Unassembled WGS sequence"/>
</dbReference>
<proteinExistence type="predicted"/>
<feature type="transmembrane region" description="Helical" evidence="2">
    <location>
        <begin position="60"/>
        <end position="79"/>
    </location>
</feature>
<keyword evidence="2" id="KW-1133">Transmembrane helix</keyword>
<feature type="transmembrane region" description="Helical" evidence="2">
    <location>
        <begin position="173"/>
        <end position="197"/>
    </location>
</feature>
<dbReference type="OrthoDB" id="2126185at2759"/>
<feature type="transmembrane region" description="Helical" evidence="2">
    <location>
        <begin position="142"/>
        <end position="161"/>
    </location>
</feature>
<evidence type="ECO:0000313" key="4">
    <source>
        <dbReference type="Proteomes" id="UP000887226"/>
    </source>
</evidence>
<feature type="transmembrane region" description="Helical" evidence="2">
    <location>
        <begin position="307"/>
        <end position="329"/>
    </location>
</feature>
<comment type="caution">
    <text evidence="3">The sequence shown here is derived from an EMBL/GenBank/DDBJ whole genome shotgun (WGS) entry which is preliminary data.</text>
</comment>
<keyword evidence="4" id="KW-1185">Reference proteome</keyword>
<dbReference type="AlphaFoldDB" id="A0A9P8CCM1"/>
<organism evidence="3 4">
    <name type="scientific">Calycina marina</name>
    <dbReference type="NCBI Taxonomy" id="1763456"/>
    <lineage>
        <taxon>Eukaryota</taxon>
        <taxon>Fungi</taxon>
        <taxon>Dikarya</taxon>
        <taxon>Ascomycota</taxon>
        <taxon>Pezizomycotina</taxon>
        <taxon>Leotiomycetes</taxon>
        <taxon>Helotiales</taxon>
        <taxon>Pezizellaceae</taxon>
        <taxon>Calycina</taxon>
    </lineage>
</organism>
<keyword evidence="2" id="KW-0812">Transmembrane</keyword>
<sequence>MAPVDIYTSTSLVPVLTVIAHVVAVVWLTTLVGRTASRSYLTLPPSSDTRHREPLRKRHVRIFSYLALLSLAAGAFYSYKFGSLSYRIWADERGIDLPSSFFGDSVAFRDGEHPGRLHPVRWLNDTTLYQEVLEIVTGKSRYFWWGQQITLSTVSWSNFVAIEGQRRKITYLWAFMGLAQLVNLSYAQNLFFVTLILTPVPLPANIRDLTRESVPITSSKLSQLKSKILLTKPEGWMPKPFINITILLATYVSIFLVPFASNTPSFMTVITISKLLPFTPLMLPYLIPKSWGSVGSARQNYPSYATAFRAISAISILLHMKSSTLALFYNTPSENYYSHTLLHPFNTEHRSALKRGSTAIASIFGAVGEHPAVDAVGWDVLLTGLSLGAWAGIRGLDANNLLSLSFPFMPLPNAIVKAAAIASNTIKVEVQKPKSPLKRRPGRPKKDADNASTVPPTPGRGRGRPKKYPFPEEAAYEPSDSSSVVEGDGDAEEDMEMAAFAWGLITVGGLGAGSAGVYGAEVLAR</sequence>
<reference evidence="3" key="1">
    <citation type="journal article" date="2021" name="IMA Fungus">
        <title>Genomic characterization of three marine fungi, including Emericellopsis atlantica sp. nov. with signatures of a generalist lifestyle and marine biomass degradation.</title>
        <authorList>
            <person name="Hagestad O.C."/>
            <person name="Hou L."/>
            <person name="Andersen J.H."/>
            <person name="Hansen E.H."/>
            <person name="Altermark B."/>
            <person name="Li C."/>
            <person name="Kuhnert E."/>
            <person name="Cox R.J."/>
            <person name="Crous P.W."/>
            <person name="Spatafora J.W."/>
            <person name="Lail K."/>
            <person name="Amirebrahimi M."/>
            <person name="Lipzen A."/>
            <person name="Pangilinan J."/>
            <person name="Andreopoulos W."/>
            <person name="Hayes R.D."/>
            <person name="Ng V."/>
            <person name="Grigoriev I.V."/>
            <person name="Jackson S.A."/>
            <person name="Sutton T.D.S."/>
            <person name="Dobson A.D.W."/>
            <person name="Rama T."/>
        </authorList>
    </citation>
    <scope>NUCLEOTIDE SEQUENCE</scope>
    <source>
        <strain evidence="3">TRa3180A</strain>
    </source>
</reference>
<evidence type="ECO:0000256" key="1">
    <source>
        <dbReference type="SAM" id="MobiDB-lite"/>
    </source>
</evidence>
<accession>A0A9P8CCM1</accession>
<feature type="region of interest" description="Disordered" evidence="1">
    <location>
        <begin position="431"/>
        <end position="491"/>
    </location>
</feature>